<keyword evidence="3" id="KW-1185">Reference proteome</keyword>
<gene>
    <name evidence="2" type="ordered locus">Pisl_0111</name>
</gene>
<organism evidence="2 3">
    <name type="scientific">Pyrobaculum islandicum (strain DSM 4184 / JCM 9189 / GEO3)</name>
    <dbReference type="NCBI Taxonomy" id="384616"/>
    <lineage>
        <taxon>Archaea</taxon>
        <taxon>Thermoproteota</taxon>
        <taxon>Thermoprotei</taxon>
        <taxon>Thermoproteales</taxon>
        <taxon>Thermoproteaceae</taxon>
        <taxon>Pyrobaculum</taxon>
    </lineage>
</organism>
<evidence type="ECO:0000313" key="3">
    <source>
        <dbReference type="Proteomes" id="UP000002595"/>
    </source>
</evidence>
<evidence type="ECO:0000313" key="2">
    <source>
        <dbReference type="EMBL" id="ABL87294.1"/>
    </source>
</evidence>
<accession>A1RQR2</accession>
<sequence length="207" mass="22851">MEIYLIYIIREVVVDATREIIKLAGEHQAAVVLIFHGSRDSIHNTQVAEIAKALGVSYAFLEAAEPRYRGGGLGVPIFITEGNDYRKALEVAAVKAPPLLGWPGFVDYLRGLGADLYIFHGPDAGEQIRHTGLPVVFLYGEPNIDSAPCVTTAAPVVLTRGVIYNEIARRYSRCKTQLLPPLAEQPGFIEYLRRALPVVLDLYTVYQ</sequence>
<dbReference type="EMBL" id="CP000504">
    <property type="protein sequence ID" value="ABL87294.1"/>
    <property type="molecule type" value="Genomic_DNA"/>
</dbReference>
<dbReference type="PROSITE" id="PS50943">
    <property type="entry name" value="HTH_CROC1"/>
    <property type="match status" value="1"/>
</dbReference>
<dbReference type="SUPFAM" id="SSF53800">
    <property type="entry name" value="Chelatase"/>
    <property type="match status" value="1"/>
</dbReference>
<dbReference type="HOGENOM" id="CLU_1493053_0_0_2"/>
<feature type="domain" description="HTH cro/C1-type" evidence="1">
    <location>
        <begin position="22"/>
        <end position="61"/>
    </location>
</feature>
<name>A1RQR2_PYRIL</name>
<reference evidence="2" key="1">
    <citation type="submission" date="2006-12" db="EMBL/GenBank/DDBJ databases">
        <title>Complete sequence of Pyrobaculum islandicum DSM 4184.</title>
        <authorList>
            <person name="Copeland A."/>
            <person name="Lucas S."/>
            <person name="Lapidus A."/>
            <person name="Barry K."/>
            <person name="Detter J.C."/>
            <person name="Glavina del Rio T."/>
            <person name="Dalin E."/>
            <person name="Tice H."/>
            <person name="Pitluck S."/>
            <person name="Meincke L."/>
            <person name="Brettin T."/>
            <person name="Bruce D."/>
            <person name="Han C."/>
            <person name="Tapia R."/>
            <person name="Gilna P."/>
            <person name="Schmutz J."/>
            <person name="Larimer F."/>
            <person name="Land M."/>
            <person name="Hauser L."/>
            <person name="Kyrpides N."/>
            <person name="Mikhailova N."/>
            <person name="Cozen A.E."/>
            <person name="Fitz-Gibbon S.T."/>
            <person name="House C.H."/>
            <person name="Saltikov C."/>
            <person name="Lowe T."/>
            <person name="Richardson P."/>
        </authorList>
    </citation>
    <scope>NUCLEOTIDE SEQUENCE [LARGE SCALE GENOMIC DNA]</scope>
    <source>
        <strain evidence="2">DSM 4184</strain>
    </source>
</reference>
<dbReference type="Proteomes" id="UP000002595">
    <property type="component" value="Chromosome"/>
</dbReference>
<proteinExistence type="predicted"/>
<dbReference type="InterPro" id="IPR001387">
    <property type="entry name" value="Cro/C1-type_HTH"/>
</dbReference>
<dbReference type="AlphaFoldDB" id="A1RQR2"/>
<evidence type="ECO:0000259" key="1">
    <source>
        <dbReference type="PROSITE" id="PS50943"/>
    </source>
</evidence>
<dbReference type="KEGG" id="pis:Pisl_0111"/>
<dbReference type="eggNOG" id="arCOG05434">
    <property type="taxonomic scope" value="Archaea"/>
</dbReference>
<protein>
    <recommendedName>
        <fullName evidence="1">HTH cro/C1-type domain-containing protein</fullName>
    </recommendedName>
</protein>